<evidence type="ECO:0000256" key="7">
    <source>
        <dbReference type="ARBA" id="ARBA00023125"/>
    </source>
</evidence>
<name>A0ABR8JER4_9BACT</name>
<evidence type="ECO:0000256" key="5">
    <source>
        <dbReference type="ARBA" id="ARBA00022806"/>
    </source>
</evidence>
<keyword evidence="4" id="KW-0378">Hydrolase</keyword>
<comment type="similarity">
    <text evidence="1">Belongs to the helicase family. RecQ subfamily.</text>
</comment>
<keyword evidence="5 15" id="KW-0347">Helicase</keyword>
<evidence type="ECO:0000313" key="16">
    <source>
        <dbReference type="Proteomes" id="UP000642468"/>
    </source>
</evidence>
<dbReference type="InterPro" id="IPR004589">
    <property type="entry name" value="DNA_helicase_ATP-dep_RecQ"/>
</dbReference>
<dbReference type="InterPro" id="IPR036390">
    <property type="entry name" value="WH_DNA-bd_sf"/>
</dbReference>
<feature type="domain" description="Helicase C-terminal" evidence="14">
    <location>
        <begin position="257"/>
        <end position="405"/>
    </location>
</feature>
<keyword evidence="3" id="KW-0547">Nucleotide-binding</keyword>
<dbReference type="EC" id="5.6.2.4" evidence="10"/>
<dbReference type="Pfam" id="PF16124">
    <property type="entry name" value="RecQ_Zn_bind"/>
    <property type="match status" value="1"/>
</dbReference>
<dbReference type="InterPro" id="IPR027417">
    <property type="entry name" value="P-loop_NTPase"/>
</dbReference>
<gene>
    <name evidence="15" type="ORF">IC231_09905</name>
</gene>
<keyword evidence="7" id="KW-0238">DNA-binding</keyword>
<reference evidence="15 16" key="1">
    <citation type="submission" date="2020-09" db="EMBL/GenBank/DDBJ databases">
        <authorList>
            <person name="Kim M.K."/>
        </authorList>
    </citation>
    <scope>NUCLEOTIDE SEQUENCE [LARGE SCALE GENOMIC DNA]</scope>
    <source>
        <strain evidence="15 16">BT646</strain>
    </source>
</reference>
<feature type="domain" description="Helicase ATP-binding" evidence="13">
    <location>
        <begin position="67"/>
        <end position="235"/>
    </location>
</feature>
<accession>A0ABR8JER4</accession>
<proteinExistence type="inferred from homology"/>
<sequence>MLSSRRGGACPAPARNGSALSIPAEWRYLRSPPYSSNQLLPETDDILHVLRQTWGHTQFRPLQEDIIRSVLVGQDTLALLPTGGGKSICFQVPALAQPGLCVVVSPLIALMKDQVENLRKRGIKAEAVYAGMSHQEIDQTLDNCVYGPVKFLYVSPERLLTDMFRARVGKMKVSLLAIDEAHCLSQWGYDFRPPYLRIQELRELLPGVPCIALTATATEQVRQDIVEKLRFGASHRVFQQSFARPNLSYSVLSTEDKLKRMLEVVRGVGADKTSIVYARTRRQTEEAANYLRQQNVAAAPYHAGLPSEQRTRTQQDWMQNKTRCIVATNAFGMGIDKPDVRLVVHLDAPDNLEAYYQEAGRAGRDEKYAFAVLLQGPNDADELRRRTQQAYPPLDTVRRVYQALANFSRTAVGGGELVAFDFDIQQFAETYRIKALDAHNSLRTLEREGFVQLNEAVNNPARVHIPIDHTDLYRFQVANQQQDQLIKSLLRFNGGELFAGFQRISENSLAQHLRLSVVDVRKMLVFLHRSGIIQYQPKHESPQALFTTPRFDADKLPLDQKRLNQARELARHKTESVIRYAGGGRCRQQLLLEYFGELDAPACQVCDFCLAKKKAKQETAPAPELREQLVALVKASPQTPREILTQFAPGQATTITQLLRELVELGELRYATDGRLG</sequence>
<dbReference type="NCBIfam" id="TIGR00614">
    <property type="entry name" value="recQ_fam"/>
    <property type="match status" value="1"/>
</dbReference>
<dbReference type="Gene3D" id="3.40.50.300">
    <property type="entry name" value="P-loop containing nucleotide triphosphate hydrolases"/>
    <property type="match status" value="2"/>
</dbReference>
<evidence type="ECO:0000256" key="4">
    <source>
        <dbReference type="ARBA" id="ARBA00022801"/>
    </source>
</evidence>
<keyword evidence="8" id="KW-0413">Isomerase</keyword>
<evidence type="ECO:0000256" key="8">
    <source>
        <dbReference type="ARBA" id="ARBA00023235"/>
    </source>
</evidence>
<dbReference type="GO" id="GO:0004386">
    <property type="term" value="F:helicase activity"/>
    <property type="evidence" value="ECO:0007669"/>
    <property type="project" value="UniProtKB-KW"/>
</dbReference>
<dbReference type="SUPFAM" id="SSF46785">
    <property type="entry name" value="Winged helix' DNA-binding domain"/>
    <property type="match status" value="1"/>
</dbReference>
<dbReference type="PROSITE" id="PS51192">
    <property type="entry name" value="HELICASE_ATP_BIND_1"/>
    <property type="match status" value="1"/>
</dbReference>
<dbReference type="Proteomes" id="UP000642468">
    <property type="component" value="Unassembled WGS sequence"/>
</dbReference>
<dbReference type="InterPro" id="IPR001650">
    <property type="entry name" value="Helicase_C-like"/>
</dbReference>
<evidence type="ECO:0000256" key="9">
    <source>
        <dbReference type="ARBA" id="ARBA00034617"/>
    </source>
</evidence>
<evidence type="ECO:0000259" key="13">
    <source>
        <dbReference type="PROSITE" id="PS51192"/>
    </source>
</evidence>
<dbReference type="Pfam" id="PF00271">
    <property type="entry name" value="Helicase_C"/>
    <property type="match status" value="1"/>
</dbReference>
<evidence type="ECO:0000256" key="3">
    <source>
        <dbReference type="ARBA" id="ARBA00022741"/>
    </source>
</evidence>
<evidence type="ECO:0000256" key="1">
    <source>
        <dbReference type="ARBA" id="ARBA00005446"/>
    </source>
</evidence>
<protein>
    <recommendedName>
        <fullName evidence="11">ATP-dependent DNA helicase RecQ</fullName>
        <ecNumber evidence="10">5.6.2.4</ecNumber>
    </recommendedName>
    <alternativeName>
        <fullName evidence="12">DNA 3'-5' helicase RecQ</fullName>
    </alternativeName>
</protein>
<organism evidence="15 16">
    <name type="scientific">Hymenobacter duratus</name>
    <dbReference type="NCBI Taxonomy" id="2771356"/>
    <lineage>
        <taxon>Bacteria</taxon>
        <taxon>Pseudomonadati</taxon>
        <taxon>Bacteroidota</taxon>
        <taxon>Cytophagia</taxon>
        <taxon>Cytophagales</taxon>
        <taxon>Hymenobacteraceae</taxon>
        <taxon>Hymenobacter</taxon>
    </lineage>
</organism>
<keyword evidence="16" id="KW-1185">Reference proteome</keyword>
<dbReference type="PANTHER" id="PTHR13710:SF105">
    <property type="entry name" value="ATP-DEPENDENT DNA HELICASE Q1"/>
    <property type="match status" value="1"/>
</dbReference>
<keyword evidence="6" id="KW-0067">ATP-binding</keyword>
<dbReference type="InterPro" id="IPR036388">
    <property type="entry name" value="WH-like_DNA-bd_sf"/>
</dbReference>
<comment type="caution">
    <text evidence="15">The sequence shown here is derived from an EMBL/GenBank/DDBJ whole genome shotgun (WGS) entry which is preliminary data.</text>
</comment>
<dbReference type="InterPro" id="IPR032284">
    <property type="entry name" value="RecQ_Zn-bd"/>
</dbReference>
<dbReference type="EMBL" id="JACWZZ010000002">
    <property type="protein sequence ID" value="MBD2715350.1"/>
    <property type="molecule type" value="Genomic_DNA"/>
</dbReference>
<evidence type="ECO:0000256" key="6">
    <source>
        <dbReference type="ARBA" id="ARBA00022840"/>
    </source>
</evidence>
<keyword evidence="2" id="KW-0479">Metal-binding</keyword>
<dbReference type="CDD" id="cd17920">
    <property type="entry name" value="DEXHc_RecQ"/>
    <property type="match status" value="1"/>
</dbReference>
<evidence type="ECO:0000256" key="2">
    <source>
        <dbReference type="ARBA" id="ARBA00022723"/>
    </source>
</evidence>
<dbReference type="Pfam" id="PF00270">
    <property type="entry name" value="DEAD"/>
    <property type="match status" value="1"/>
</dbReference>
<dbReference type="SMART" id="SM00490">
    <property type="entry name" value="HELICc"/>
    <property type="match status" value="1"/>
</dbReference>
<evidence type="ECO:0000313" key="15">
    <source>
        <dbReference type="EMBL" id="MBD2715350.1"/>
    </source>
</evidence>
<dbReference type="Gene3D" id="1.10.10.10">
    <property type="entry name" value="Winged helix-like DNA-binding domain superfamily/Winged helix DNA-binding domain"/>
    <property type="match status" value="1"/>
</dbReference>
<comment type="catalytic activity">
    <reaction evidence="9">
        <text>Couples ATP hydrolysis with the unwinding of duplex DNA by translocating in the 3'-5' direction.</text>
        <dbReference type="EC" id="5.6.2.4"/>
    </reaction>
</comment>
<dbReference type="SUPFAM" id="SSF52540">
    <property type="entry name" value="P-loop containing nucleoside triphosphate hydrolases"/>
    <property type="match status" value="1"/>
</dbReference>
<dbReference type="PANTHER" id="PTHR13710">
    <property type="entry name" value="DNA HELICASE RECQ FAMILY MEMBER"/>
    <property type="match status" value="1"/>
</dbReference>
<dbReference type="InterPro" id="IPR011545">
    <property type="entry name" value="DEAD/DEAH_box_helicase_dom"/>
</dbReference>
<evidence type="ECO:0000259" key="14">
    <source>
        <dbReference type="PROSITE" id="PS51194"/>
    </source>
</evidence>
<dbReference type="SMART" id="SM00487">
    <property type="entry name" value="DEXDc"/>
    <property type="match status" value="1"/>
</dbReference>
<dbReference type="InterPro" id="IPR014001">
    <property type="entry name" value="Helicase_ATP-bd"/>
</dbReference>
<evidence type="ECO:0000256" key="10">
    <source>
        <dbReference type="ARBA" id="ARBA00034808"/>
    </source>
</evidence>
<evidence type="ECO:0000256" key="11">
    <source>
        <dbReference type="ARBA" id="ARBA00044535"/>
    </source>
</evidence>
<dbReference type="PROSITE" id="PS51194">
    <property type="entry name" value="HELICASE_CTER"/>
    <property type="match status" value="1"/>
</dbReference>
<evidence type="ECO:0000256" key="12">
    <source>
        <dbReference type="ARBA" id="ARBA00044550"/>
    </source>
</evidence>